<feature type="compositionally biased region" description="Acidic residues" evidence="1">
    <location>
        <begin position="146"/>
        <end position="157"/>
    </location>
</feature>
<gene>
    <name evidence="3" type="ORF">Tcan_13438</name>
    <name evidence="4" type="ORF">TCNE_LOCUS8948</name>
</gene>
<reference evidence="4" key="2">
    <citation type="submission" date="2018-11" db="EMBL/GenBank/DDBJ databases">
        <authorList>
            <consortium name="Pathogen Informatics"/>
        </authorList>
    </citation>
    <scope>NUCLEOTIDE SEQUENCE [LARGE SCALE GENOMIC DNA]</scope>
</reference>
<protein>
    <submittedName>
        <fullName evidence="3">Uncharacterized protein</fullName>
    </submittedName>
</protein>
<feature type="compositionally biased region" description="Basic and acidic residues" evidence="1">
    <location>
        <begin position="169"/>
        <end position="189"/>
    </location>
</feature>
<keyword evidence="2" id="KW-0472">Membrane</keyword>
<evidence type="ECO:0000313" key="3">
    <source>
        <dbReference type="EMBL" id="KHN87234.1"/>
    </source>
</evidence>
<reference evidence="3 5" key="1">
    <citation type="submission" date="2014-11" db="EMBL/GenBank/DDBJ databases">
        <title>Genetic blueprint of the zoonotic pathogen Toxocara canis.</title>
        <authorList>
            <person name="Zhu X.-Q."/>
            <person name="Korhonen P.K."/>
            <person name="Cai H."/>
            <person name="Young N.D."/>
            <person name="Nejsum P."/>
            <person name="von Samson-Himmelstjerna G."/>
            <person name="Boag P.R."/>
            <person name="Tan P."/>
            <person name="Li Q."/>
            <person name="Min J."/>
            <person name="Yang Y."/>
            <person name="Wang X."/>
            <person name="Fang X."/>
            <person name="Hall R.S."/>
            <person name="Hofmann A."/>
            <person name="Sternberg P.W."/>
            <person name="Jex A.R."/>
            <person name="Gasser R.B."/>
        </authorList>
    </citation>
    <scope>NUCLEOTIDE SEQUENCE [LARGE SCALE GENOMIC DNA]</scope>
    <source>
        <strain evidence="3">PN_DK_2014</strain>
    </source>
</reference>
<evidence type="ECO:0000313" key="4">
    <source>
        <dbReference type="EMBL" id="VDM40269.1"/>
    </source>
</evidence>
<evidence type="ECO:0000313" key="5">
    <source>
        <dbReference type="Proteomes" id="UP000031036"/>
    </source>
</evidence>
<feature type="transmembrane region" description="Helical" evidence="2">
    <location>
        <begin position="18"/>
        <end position="37"/>
    </location>
</feature>
<organism evidence="3 5">
    <name type="scientific">Toxocara canis</name>
    <name type="common">Canine roundworm</name>
    <dbReference type="NCBI Taxonomy" id="6265"/>
    <lineage>
        <taxon>Eukaryota</taxon>
        <taxon>Metazoa</taxon>
        <taxon>Ecdysozoa</taxon>
        <taxon>Nematoda</taxon>
        <taxon>Chromadorea</taxon>
        <taxon>Rhabditida</taxon>
        <taxon>Spirurina</taxon>
        <taxon>Ascaridomorpha</taxon>
        <taxon>Ascaridoidea</taxon>
        <taxon>Toxocaridae</taxon>
        <taxon>Toxocara</taxon>
    </lineage>
</organism>
<evidence type="ECO:0000256" key="1">
    <source>
        <dbReference type="SAM" id="MobiDB-lite"/>
    </source>
</evidence>
<keyword evidence="2" id="KW-1133">Transmembrane helix</keyword>
<keyword evidence="5" id="KW-1185">Reference proteome</keyword>
<feature type="region of interest" description="Disordered" evidence="1">
    <location>
        <begin position="142"/>
        <end position="221"/>
    </location>
</feature>
<dbReference type="OrthoDB" id="5862539at2759"/>
<dbReference type="EMBL" id="UYWY01020037">
    <property type="protein sequence ID" value="VDM40269.1"/>
    <property type="molecule type" value="Genomic_DNA"/>
</dbReference>
<dbReference type="EMBL" id="JPKZ01000445">
    <property type="protein sequence ID" value="KHN87234.1"/>
    <property type="molecule type" value="Genomic_DNA"/>
</dbReference>
<proteinExistence type="predicted"/>
<dbReference type="AlphaFoldDB" id="A0A0B2W0S1"/>
<dbReference type="Proteomes" id="UP000031036">
    <property type="component" value="Unassembled WGS sequence"/>
</dbReference>
<name>A0A0B2W0S1_TOXCA</name>
<accession>A0A0B2W0S1</accession>
<evidence type="ECO:0000256" key="2">
    <source>
        <dbReference type="SAM" id="Phobius"/>
    </source>
</evidence>
<keyword evidence="2" id="KW-0812">Transmembrane</keyword>
<sequence length="221" mass="25051">MSGMCSSGLILCCETLESLWGCVFVVFVAPLVVVVGCSTRMETREQIEAPKSVEVMSFNEIDEQGREAWYRHLRQTWKPQLVLRQESITCENYETAKERLNFRKHPITAPPLNLQPPLPYEQRHVKLEDVCDVFFIYDDDSCRDQPDEDELTQDLPEEFQKPLKKIVKTSKDGDKAEERGSGNHQEAAKEQNMVAVAGNELDSTHASTSESSLPIAKMDTA</sequence>